<gene>
    <name evidence="1" type="ORF">SAMN05192568_103831</name>
</gene>
<dbReference type="Proteomes" id="UP000199048">
    <property type="component" value="Unassembled WGS sequence"/>
</dbReference>
<keyword evidence="2" id="KW-1185">Reference proteome</keyword>
<dbReference type="AlphaFoldDB" id="A0A1I4RWC9"/>
<dbReference type="EMBL" id="FOTK01000038">
    <property type="protein sequence ID" value="SFM56565.1"/>
    <property type="molecule type" value="Genomic_DNA"/>
</dbReference>
<organism evidence="1 2">
    <name type="scientific">Methylobacterium pseudosasicola</name>
    <dbReference type="NCBI Taxonomy" id="582667"/>
    <lineage>
        <taxon>Bacteria</taxon>
        <taxon>Pseudomonadati</taxon>
        <taxon>Pseudomonadota</taxon>
        <taxon>Alphaproteobacteria</taxon>
        <taxon>Hyphomicrobiales</taxon>
        <taxon>Methylobacteriaceae</taxon>
        <taxon>Methylobacterium</taxon>
    </lineage>
</organism>
<name>A0A1I4RWC9_9HYPH</name>
<evidence type="ECO:0000313" key="1">
    <source>
        <dbReference type="EMBL" id="SFM56565.1"/>
    </source>
</evidence>
<sequence>MLTIHWAFSGEHFSLIAAMATPAESIVTRFFCLAISITASAVEEVGKSAIMSTLPWSNHSRARLAAMSGLFWWSAAMSSTGAFRTFPPTSSMAICAATAEPRPVKSE</sequence>
<proteinExistence type="predicted"/>
<evidence type="ECO:0000313" key="2">
    <source>
        <dbReference type="Proteomes" id="UP000199048"/>
    </source>
</evidence>
<reference evidence="2" key="1">
    <citation type="submission" date="2016-10" db="EMBL/GenBank/DDBJ databases">
        <authorList>
            <person name="Varghese N."/>
            <person name="Submissions S."/>
        </authorList>
    </citation>
    <scope>NUCLEOTIDE SEQUENCE [LARGE SCALE GENOMIC DNA]</scope>
    <source>
        <strain evidence="2">BL36</strain>
    </source>
</reference>
<accession>A0A1I4RWC9</accession>
<protein>
    <submittedName>
        <fullName evidence="1">Uncharacterized protein</fullName>
    </submittedName>
</protein>